<comment type="caution">
    <text evidence="14">The sequence shown here is derived from an EMBL/GenBank/DDBJ whole genome shotgun (WGS) entry which is preliminary data.</text>
</comment>
<dbReference type="AlphaFoldDB" id="A0A7Y3WR85"/>
<dbReference type="InterPro" id="IPR006638">
    <property type="entry name" value="Elp3/MiaA/NifB-like_rSAM"/>
</dbReference>
<dbReference type="InterPro" id="IPR000318">
    <property type="entry name" value="Nase_comp1_CS"/>
</dbReference>
<feature type="domain" description="Radical SAM core" evidence="13">
    <location>
        <begin position="487"/>
        <end position="721"/>
    </location>
</feature>
<dbReference type="Pfam" id="PF02579">
    <property type="entry name" value="Nitro_FeMo-Co"/>
    <property type="match status" value="1"/>
</dbReference>
<evidence type="ECO:0000256" key="8">
    <source>
        <dbReference type="ARBA" id="ARBA00023014"/>
    </source>
</evidence>
<dbReference type="Proteomes" id="UP000531659">
    <property type="component" value="Unassembled WGS sequence"/>
</dbReference>
<dbReference type="GO" id="GO:0051539">
    <property type="term" value="F:4 iron, 4 sulfur cluster binding"/>
    <property type="evidence" value="ECO:0007669"/>
    <property type="project" value="UniProtKB-KW"/>
</dbReference>
<dbReference type="CDD" id="cd01335">
    <property type="entry name" value="Radical_SAM"/>
    <property type="match status" value="1"/>
</dbReference>
<dbReference type="NCBIfam" id="TIGR01290">
    <property type="entry name" value="nifB"/>
    <property type="match status" value="1"/>
</dbReference>
<dbReference type="SUPFAM" id="SSF102114">
    <property type="entry name" value="Radical SAM enzymes"/>
    <property type="match status" value="1"/>
</dbReference>
<dbReference type="Pfam" id="PF00148">
    <property type="entry name" value="Oxidored_nitro"/>
    <property type="match status" value="1"/>
</dbReference>
<dbReference type="InterPro" id="IPR007197">
    <property type="entry name" value="rSAM"/>
</dbReference>
<dbReference type="SUPFAM" id="SSF53146">
    <property type="entry name" value="Nitrogenase accessory factor-like"/>
    <property type="match status" value="1"/>
</dbReference>
<evidence type="ECO:0000256" key="10">
    <source>
        <dbReference type="ARBA" id="ARBA00030926"/>
    </source>
</evidence>
<dbReference type="PANTHER" id="PTHR33712:SF7">
    <property type="entry name" value="LIGHT-INDEPENDENT PROTOCHLOROPHYLLIDE REDUCTASE SUBUNIT B"/>
    <property type="match status" value="1"/>
</dbReference>
<evidence type="ECO:0000259" key="13">
    <source>
        <dbReference type="PROSITE" id="PS51918"/>
    </source>
</evidence>
<keyword evidence="6" id="KW-0479">Metal-binding</keyword>
<keyword evidence="8" id="KW-0411">Iron-sulfur</keyword>
<evidence type="ECO:0000256" key="11">
    <source>
        <dbReference type="ARBA" id="ARBA00032102"/>
    </source>
</evidence>
<name>A0A7Y3WR85_9CLOT</name>
<keyword evidence="4" id="KW-0004">4Fe-4S</keyword>
<dbReference type="InterPro" id="IPR050152">
    <property type="entry name" value="ChlB/BchB/BchZ"/>
</dbReference>
<dbReference type="PROSITE" id="PS01305">
    <property type="entry name" value="MOAA_NIFB_PQQE"/>
    <property type="match status" value="1"/>
</dbReference>
<keyword evidence="7" id="KW-0408">Iron</keyword>
<evidence type="ECO:0000256" key="4">
    <source>
        <dbReference type="ARBA" id="ARBA00022485"/>
    </source>
</evidence>
<evidence type="ECO:0000256" key="2">
    <source>
        <dbReference type="ARBA" id="ARBA00003522"/>
    </source>
</evidence>
<proteinExistence type="inferred from homology"/>
<sequence>MENKNSVNLSINPCKMCMPLGGVMALKGIEESLVILHGSQGCSTYIRRHMATHYNEPIDIASSSLTEDGTIYGGAKNLKLGLKNIIKLYNPKIIGVLTTCLAETIGEDIGRIIIEFGEENPETSDIKIIPISTPAYSGTQAEGYYKTLRRLVEYLSTGDIKTKKINIIAANINPGDIRQLKSILDLFKVEYTILPDVSETLDAGYNKKYNKVPEGGTSLHDIALMGGAAATIEMDCSGEIGSTAGDYLFKTFGVPLFKCAIPIGLKATDVFINLISQISGKPVPKVLEKQRSRYLDGIIDSHKYNGEGRAIIFGEPEIVYAVTSLCVENGITPLLIATGSKNKILKGKLKELTKDLDNQPIIIDDTDFEIIEKHAKELKANLLIGDSNGRRIEKKLGIKLIRIGFPIHDRVGAQRAVNVGYYGSLRFLDEITNSILERKERGYRRDMYDKYYDNGKDEDMAHDQSQVKKIISMEERTKSHPCFNGCAHDNARIHIPVAPNCNISCNYCSRKFDCVNESRPGVTSSILSPVQALERFKEFKGKLKNLTVVGIAGPGDALANFGVVKESIQLIKKESPDITFCLSTNGLMLPFYANEILELGVSHITITINTVDPKIGVKLYKEINYLGVKYTGIEGATILLQNQLSGLRYLTSKGLVCKVNIVYVKGVNDIGIADTVKKVKECGAFMTNIMPMINAPGSVFEDIKTVNNEELLAMRKKCEIDLKQMYHCKQCRADAVGTLGNDISQTAGVIKSSVMDEVKPIRFAVASKSGLNVDQHFGHATEFYIYDFINGDSTFIEKRKIPKFCTGVENCDDSHEDKIDYIIKTIEDCSGVLALRIGDIPKQKLQNKNIEVYLLCDEIRNGIRKIVGEAVS</sequence>
<dbReference type="PROSITE" id="PS00699">
    <property type="entry name" value="NITROGENASE_1_1"/>
    <property type="match status" value="1"/>
</dbReference>
<dbReference type="InterPro" id="IPR034165">
    <property type="entry name" value="NifB_C"/>
</dbReference>
<dbReference type="GO" id="GO:0032324">
    <property type="term" value="P:molybdopterin cofactor biosynthetic process"/>
    <property type="evidence" value="ECO:0007669"/>
    <property type="project" value="UniProtKB-ARBA"/>
</dbReference>
<dbReference type="InterPro" id="IPR058240">
    <property type="entry name" value="rSAM_sf"/>
</dbReference>
<dbReference type="Gene3D" id="1.20.89.10">
    <property type="entry name" value="Nitrogenase Molybdenum-iron Protein, subunit B, domain 4"/>
    <property type="match status" value="1"/>
</dbReference>
<dbReference type="EMBL" id="JABEYB010000001">
    <property type="protein sequence ID" value="NNU74624.1"/>
    <property type="molecule type" value="Genomic_DNA"/>
</dbReference>
<evidence type="ECO:0000313" key="15">
    <source>
        <dbReference type="Proteomes" id="UP000531659"/>
    </source>
</evidence>
<comment type="similarity">
    <text evidence="12">Belongs to the NifD/NifK/NifE/NifN family.</text>
</comment>
<dbReference type="InterPro" id="IPR005980">
    <property type="entry name" value="Nase_CF_NifB"/>
</dbReference>
<comment type="cofactor">
    <cofactor evidence="1">
        <name>[4Fe-4S] cluster</name>
        <dbReference type="ChEBI" id="CHEBI:49883"/>
    </cofactor>
</comment>
<evidence type="ECO:0000256" key="9">
    <source>
        <dbReference type="ARBA" id="ARBA00023231"/>
    </source>
</evidence>
<dbReference type="Pfam" id="PF04055">
    <property type="entry name" value="Radical_SAM"/>
    <property type="match status" value="1"/>
</dbReference>
<dbReference type="PROSITE" id="PS51918">
    <property type="entry name" value="RADICAL_SAM"/>
    <property type="match status" value="1"/>
</dbReference>
<dbReference type="SFLD" id="SFLDS00029">
    <property type="entry name" value="Radical_SAM"/>
    <property type="match status" value="1"/>
</dbReference>
<dbReference type="PANTHER" id="PTHR33712">
    <property type="entry name" value="LIGHT-INDEPENDENT PROTOCHLOROPHYLLIDE REDUCTASE SUBUNIT B"/>
    <property type="match status" value="1"/>
</dbReference>
<keyword evidence="5" id="KW-0949">S-adenosyl-L-methionine</keyword>
<dbReference type="InterPro" id="IPR036105">
    <property type="entry name" value="DiNase_FeMo-co_biosyn_sf"/>
</dbReference>
<accession>A0A7Y3WR85</accession>
<evidence type="ECO:0000256" key="1">
    <source>
        <dbReference type="ARBA" id="ARBA00001966"/>
    </source>
</evidence>
<dbReference type="GO" id="GO:0016163">
    <property type="term" value="F:nitrogenase activity"/>
    <property type="evidence" value="ECO:0007669"/>
    <property type="project" value="InterPro"/>
</dbReference>
<dbReference type="UniPathway" id="UPA00782"/>
<dbReference type="SMART" id="SM00729">
    <property type="entry name" value="Elp3"/>
    <property type="match status" value="1"/>
</dbReference>
<organism evidence="14 15">
    <name type="scientific">Clostridium estertheticum</name>
    <dbReference type="NCBI Taxonomy" id="238834"/>
    <lineage>
        <taxon>Bacteria</taxon>
        <taxon>Bacillati</taxon>
        <taxon>Bacillota</taxon>
        <taxon>Clostridia</taxon>
        <taxon>Eubacteriales</taxon>
        <taxon>Clostridiaceae</taxon>
        <taxon>Clostridium</taxon>
    </lineage>
</organism>
<dbReference type="InterPro" id="IPR003731">
    <property type="entry name" value="Di-Nase_FeMo-co_biosynth"/>
</dbReference>
<protein>
    <recommendedName>
        <fullName evidence="3">FeMo cofactor biosynthesis protein NifB</fullName>
    </recommendedName>
    <alternativeName>
        <fullName evidence="11">Nitrogenase cofactor maturase NifB</fullName>
    </alternativeName>
    <alternativeName>
        <fullName evidence="10">Radical SAM assemblase NifB</fullName>
    </alternativeName>
</protein>
<dbReference type="Gene3D" id="3.30.420.130">
    <property type="entry name" value="Dinitrogenase iron-molybdenum cofactor biosynthesis domain"/>
    <property type="match status" value="1"/>
</dbReference>
<dbReference type="CDD" id="cd00852">
    <property type="entry name" value="NifB"/>
    <property type="match status" value="1"/>
</dbReference>
<dbReference type="Gene3D" id="3.40.50.1980">
    <property type="entry name" value="Nitrogenase molybdenum iron protein domain"/>
    <property type="match status" value="3"/>
</dbReference>
<dbReference type="GO" id="GO:0046872">
    <property type="term" value="F:metal ion binding"/>
    <property type="evidence" value="ECO:0007669"/>
    <property type="project" value="UniProtKB-KW"/>
</dbReference>
<dbReference type="InterPro" id="IPR013785">
    <property type="entry name" value="Aldolase_TIM"/>
</dbReference>
<keyword evidence="9 12" id="KW-0535">Nitrogen fixation</keyword>
<gene>
    <name evidence="14" type="primary">nifB</name>
    <name evidence="14" type="ORF">HLQ16_01525</name>
</gene>
<dbReference type="SFLD" id="SFLDF00281">
    <property type="entry name" value="FeMo_cofactor_biosynthesis_pro"/>
    <property type="match status" value="1"/>
</dbReference>
<evidence type="ECO:0000256" key="12">
    <source>
        <dbReference type="RuleBase" id="RU004021"/>
    </source>
</evidence>
<evidence type="ECO:0000256" key="6">
    <source>
        <dbReference type="ARBA" id="ARBA00022723"/>
    </source>
</evidence>
<dbReference type="SFLD" id="SFLDG01068">
    <property type="entry name" value="FeMo_cofactor_biosynthesis_pro"/>
    <property type="match status" value="1"/>
</dbReference>
<dbReference type="Gene3D" id="3.20.20.70">
    <property type="entry name" value="Aldolase class I"/>
    <property type="match status" value="1"/>
</dbReference>
<reference evidence="14 15" key="1">
    <citation type="submission" date="2020-05" db="EMBL/GenBank/DDBJ databases">
        <title>Complete genome of Clostridium estertheticum subspecies estertheticum, isolated from Vacuum packed lamb meat from New Zealand imported to Switzerland.</title>
        <authorList>
            <person name="Wambui J."/>
            <person name="Stevens M.J.A."/>
            <person name="Stephan R."/>
        </authorList>
    </citation>
    <scope>NUCLEOTIDE SEQUENCE [LARGE SCALE GENOMIC DNA]</scope>
    <source>
        <strain evidence="14 15">CEST001</strain>
    </source>
</reference>
<comment type="function">
    <text evidence="2">Involved in the biosynthesis of the iron-molybdenum cofactor (FeMo-co or M-cluster) found in the dinitrogenase enzyme of the nitrogenase complex in nitrogen-fixing microorganisms. NifB catalyzes the crucial step of radical SAM-dependent carbide insertion that occurs concomitant with the insertion of a 9th sulfur and the rearrangement/coupling of two [4Fe-4S] clusters into a [8Fe-9S-C] cluster, the precursor to the M-cluster.</text>
</comment>
<dbReference type="SUPFAM" id="SSF53807">
    <property type="entry name" value="Helical backbone' metal receptor"/>
    <property type="match status" value="1"/>
</dbReference>
<evidence type="ECO:0000256" key="3">
    <source>
        <dbReference type="ARBA" id="ARBA00021702"/>
    </source>
</evidence>
<evidence type="ECO:0000256" key="7">
    <source>
        <dbReference type="ARBA" id="ARBA00023004"/>
    </source>
</evidence>
<dbReference type="InterPro" id="IPR000510">
    <property type="entry name" value="Nase/OxRdtase_comp1"/>
</dbReference>
<dbReference type="InterPro" id="IPR000385">
    <property type="entry name" value="MoaA_NifB_PqqE_Fe-S-bd_CS"/>
</dbReference>
<evidence type="ECO:0000313" key="14">
    <source>
        <dbReference type="EMBL" id="NNU74624.1"/>
    </source>
</evidence>
<evidence type="ECO:0000256" key="5">
    <source>
        <dbReference type="ARBA" id="ARBA00022691"/>
    </source>
</evidence>
<dbReference type="RefSeq" id="WP_171295482.1">
    <property type="nucleotide sequence ID" value="NZ_CP087098.1"/>
</dbReference>